<dbReference type="Proteomes" id="UP001341840">
    <property type="component" value="Unassembled WGS sequence"/>
</dbReference>
<keyword evidence="1" id="KW-0479">Metal-binding</keyword>
<dbReference type="EMBL" id="JASCZI010242805">
    <property type="protein sequence ID" value="MED6212090.1"/>
    <property type="molecule type" value="Genomic_DNA"/>
</dbReference>
<dbReference type="InterPro" id="IPR058939">
    <property type="entry name" value="Mtase_EDM2"/>
</dbReference>
<keyword evidence="7" id="KW-1185">Reference proteome</keyword>
<evidence type="ECO:0000259" key="5">
    <source>
        <dbReference type="SMART" id="SM00249"/>
    </source>
</evidence>
<dbReference type="InterPro" id="IPR055198">
    <property type="entry name" value="NSD_PHD"/>
</dbReference>
<dbReference type="PANTHER" id="PTHR46235">
    <property type="entry name" value="PHD FINGER-CONTAINING PROTEIN DDB_G0268158"/>
    <property type="match status" value="1"/>
</dbReference>
<name>A0ABU6YRV4_9FABA</name>
<evidence type="ECO:0000256" key="2">
    <source>
        <dbReference type="ARBA" id="ARBA00022771"/>
    </source>
</evidence>
<proteinExistence type="predicted"/>
<keyword evidence="3" id="KW-0862">Zinc</keyword>
<evidence type="ECO:0000256" key="1">
    <source>
        <dbReference type="ARBA" id="ARBA00022723"/>
    </source>
</evidence>
<evidence type="ECO:0000256" key="3">
    <source>
        <dbReference type="ARBA" id="ARBA00022833"/>
    </source>
</evidence>
<dbReference type="InterPro" id="IPR001965">
    <property type="entry name" value="Znf_PHD"/>
</dbReference>
<accession>A0ABU6YRV4</accession>
<dbReference type="Pfam" id="PF22908">
    <property type="entry name" value="PHD_NSD"/>
    <property type="match status" value="1"/>
</dbReference>
<dbReference type="Gene3D" id="3.30.40.10">
    <property type="entry name" value="Zinc/RING finger domain, C3HC4 (zinc finger)"/>
    <property type="match status" value="2"/>
</dbReference>
<protein>
    <recommendedName>
        <fullName evidence="5">Zinc finger PHD-type domain-containing protein</fullName>
    </recommendedName>
</protein>
<comment type="caution">
    <text evidence="6">The sequence shown here is derived from an EMBL/GenBank/DDBJ whole genome shotgun (WGS) entry which is preliminary data.</text>
</comment>
<dbReference type="CDD" id="cd15565">
    <property type="entry name" value="PHD2_NSD"/>
    <property type="match status" value="1"/>
</dbReference>
<dbReference type="Pfam" id="PF26055">
    <property type="entry name" value="Mtase_EDM2"/>
    <property type="match status" value="2"/>
</dbReference>
<dbReference type="PANTHER" id="PTHR46235:SF13">
    <property type="entry name" value="EDM2-LIKE PROTEIN1"/>
    <property type="match status" value="1"/>
</dbReference>
<keyword evidence="2" id="KW-0863">Zinc-finger</keyword>
<feature type="domain" description="Zinc finger PHD-type" evidence="5">
    <location>
        <begin position="364"/>
        <end position="430"/>
    </location>
</feature>
<feature type="region of interest" description="Disordered" evidence="4">
    <location>
        <begin position="565"/>
        <end position="587"/>
    </location>
</feature>
<evidence type="ECO:0000256" key="4">
    <source>
        <dbReference type="SAM" id="MobiDB-lite"/>
    </source>
</evidence>
<evidence type="ECO:0000313" key="6">
    <source>
        <dbReference type="EMBL" id="MED6212090.1"/>
    </source>
</evidence>
<dbReference type="SMART" id="SM00249">
    <property type="entry name" value="PHD"/>
    <property type="match status" value="3"/>
</dbReference>
<sequence>MASSDEEGEIVPCAVNDYWFENVNDGLVQLSSLPLLWSTSDEISCSSETKVYLRGTSDDGLQKVHKQIIGWRFELSDQQQPEISVLLKDKNWITLQRPRKCFEIALRTVLVTVSWLHAVKWNPEETGVSIWNKIMKDFRNGFSFAHLSFDVMSSENDLLTHVSMIREAAKRDADLAKSKYLLNIIGEGGSEGQFHEDVRSSRKPKFIVESDEEESDKSDGELGVGGVGQSVVGYDTVCAICDNGGEILPCEGRCLRSFHPTIEDGKDSLCESLGFTKTQVMAFPNFYCENCKNKRHQCFACGKLGSSDESSNAEVFPCITANCGQHYHPECVARLLYPGIDAEQQEMRKKVLIDKTFICPLHICNLCRTGENRNVYDLQFAVCRRCPKAYHRKCLPKEISLTFDYEKGIAQRAWDDLLDRRILMYCMDHEIDPELGTPARNHLVFSYDKVRGKKHSLKLSGKEKDAVISRQSFEDLSHKKSLATNLVTRERIGIQNDSSTKVGDKTCIEKGIHFSLGSLKSDAASKYLNREKKSLSGSKLILGKDNTHKGSRIQQAISLRQKLVSPSTETRSLDKPPVKKFKRSPDFSQDDMEKEISSLVKESMSTINAEEFKKNNQGFSSSTCFTETLFDKSLTLGKVEGSVKAIQTALQRLKDGCSIEEAKAICEPGILHQLFIWQIVDRLHWYVQNGDMVLDFCCGSNDFSCLMKSKLEEMGKSCSFKNYDLIQAKFGGWMEGRQMVKSRGRTKKTIHEVIKRDLHENGLSLDMIHDKAQWLRLIHNDFSFEKRDWMSVTAEELPNGSQLIIGLNPPFGVNGYLANKFIEKALTFKPKLLVLIVPKVTRRLDRQKGGYDLIWEDDEMLSGKSFYLPGSVDVRDKQLEDWNNKTPPLYLWSRQDWSARHRAIALQHGHIKDKYDNENSKGIDVKNYLMEENHDCYQDYPGLHAPDDFLSIFDGVPDDNSGATPEEGAMSNACLPIVEAEGMVVDMELSTP</sequence>
<organism evidence="6 7">
    <name type="scientific">Stylosanthes scabra</name>
    <dbReference type="NCBI Taxonomy" id="79078"/>
    <lineage>
        <taxon>Eukaryota</taxon>
        <taxon>Viridiplantae</taxon>
        <taxon>Streptophyta</taxon>
        <taxon>Embryophyta</taxon>
        <taxon>Tracheophyta</taxon>
        <taxon>Spermatophyta</taxon>
        <taxon>Magnoliopsida</taxon>
        <taxon>eudicotyledons</taxon>
        <taxon>Gunneridae</taxon>
        <taxon>Pentapetalae</taxon>
        <taxon>rosids</taxon>
        <taxon>fabids</taxon>
        <taxon>Fabales</taxon>
        <taxon>Fabaceae</taxon>
        <taxon>Papilionoideae</taxon>
        <taxon>50 kb inversion clade</taxon>
        <taxon>dalbergioids sensu lato</taxon>
        <taxon>Dalbergieae</taxon>
        <taxon>Pterocarpus clade</taxon>
        <taxon>Stylosanthes</taxon>
    </lineage>
</organism>
<reference evidence="6 7" key="1">
    <citation type="journal article" date="2023" name="Plants (Basel)">
        <title>Bridging the Gap: Combining Genomics and Transcriptomics Approaches to Understand Stylosanthes scabra, an Orphan Legume from the Brazilian Caatinga.</title>
        <authorList>
            <person name="Ferreira-Neto J.R.C."/>
            <person name="da Silva M.D."/>
            <person name="Binneck E."/>
            <person name="de Melo N.F."/>
            <person name="da Silva R.H."/>
            <person name="de Melo A.L.T.M."/>
            <person name="Pandolfi V."/>
            <person name="Bustamante F.O."/>
            <person name="Brasileiro-Vidal A.C."/>
            <person name="Benko-Iseppon A.M."/>
        </authorList>
    </citation>
    <scope>NUCLEOTIDE SEQUENCE [LARGE SCALE GENOMIC DNA]</scope>
    <source>
        <tissue evidence="6">Leaves</tissue>
    </source>
</reference>
<gene>
    <name evidence="6" type="ORF">PIB30_079960</name>
</gene>
<feature type="domain" description="Zinc finger PHD-type" evidence="5">
    <location>
        <begin position="297"/>
        <end position="363"/>
    </location>
</feature>
<evidence type="ECO:0000313" key="7">
    <source>
        <dbReference type="Proteomes" id="UP001341840"/>
    </source>
</evidence>
<feature type="domain" description="Zinc finger PHD-type" evidence="5">
    <location>
        <begin position="237"/>
        <end position="292"/>
    </location>
</feature>
<dbReference type="InterPro" id="IPR013083">
    <property type="entry name" value="Znf_RING/FYVE/PHD"/>
</dbReference>